<reference evidence="3 4" key="1">
    <citation type="submission" date="2015-04" db="EMBL/GenBank/DDBJ databases">
        <authorList>
            <consortium name="Pathogen Informatics"/>
        </authorList>
    </citation>
    <scope>NUCLEOTIDE SEQUENCE [LARGE SCALE GENOMIC DNA]</scope>
    <source>
        <strain evidence="3 4">SGS1</strain>
    </source>
</reference>
<keyword evidence="1" id="KW-0732">Signal</keyword>
<feature type="domain" description="Cysteine-rich protective antigen 6 bladed" evidence="2">
    <location>
        <begin position="37"/>
        <end position="339"/>
    </location>
</feature>
<dbReference type="EMBL" id="LN835305">
    <property type="protein sequence ID" value="CRH00528.1"/>
    <property type="molecule type" value="Genomic_DNA"/>
</dbReference>
<dbReference type="AlphaFoldDB" id="A0A1J1H6H7"/>
<evidence type="ECO:0000256" key="1">
    <source>
        <dbReference type="SAM" id="SignalP"/>
    </source>
</evidence>
<dbReference type="KEGG" id="prel:PRELSG_1018300"/>
<sequence length="717" mass="84684">MLLRKLLYILCLAFLLFNRVKCYYFNIVNESILKRVEETTCFRQHYVSFKNQLLKVCLYYKSTEYPKYTFNIYIYKVNEEDKWEKKNELIIGNTNRNIRYFYTFSTEDKIIVVFCYNMNLYRTPCKCFYSTSYDGITFETKRTALNYIVFNYLSVTDYYSKHYDLFGENFLLMCGINHQIIHDNSKNLIVCFGSNNDGKSWDYKFNFRYLKANINISYFMLKLIISGNEIGFKYVTSEAPFSATYIKCKYKSMHDFYCDDVDLKIGDKIIRDIVKVGGYYLTSQSDTNLSTCQLYYVYNSVVLAPANGKSEGYKCHKDNFFPLENSRLIYSFENENLSYSYVFRYTGSVKHCTLLYFKKDDLNPGFIRGSDNVYSCTIKYDELIVEGDDRYFVLSVLNEVKTDLKKCFHFSYDNLLYPVNIIHKIDTVTEYENYKLYIFHIKKDIENFFYEDKTLHCDLGDNFTMKLDLNYKNSFVIDNTSPILPTELKLHNNNIIYYKIPNLRSKNQFLSNISFPPQTKYIKKSDIMYIFKMPPYIKDKIESSLYFINKSNKVEKKPIIFNKGGAIPNLIGVDFSNLDNSCSYGFASNRCEYIRIEGNKINVDVSAHTDSDVMLGMICPVDSNNQNICFNDVYDNDKKVFIRDYFEDNEGLLTILPKTYIHIPGSSITYEESNLIIGREFLEKLYKNRSNYKNSLVCKCYMNKVHYEVTFNLSQNF</sequence>
<evidence type="ECO:0000313" key="3">
    <source>
        <dbReference type="EMBL" id="CRH00528.1"/>
    </source>
</evidence>
<feature type="chain" id="PRO_5012453011" evidence="1">
    <location>
        <begin position="23"/>
        <end position="717"/>
    </location>
</feature>
<dbReference type="Pfam" id="PF18638">
    <property type="entry name" value="CyRPA"/>
    <property type="match status" value="1"/>
</dbReference>
<organism evidence="3 4">
    <name type="scientific">Plasmodium relictum</name>
    <dbReference type="NCBI Taxonomy" id="85471"/>
    <lineage>
        <taxon>Eukaryota</taxon>
        <taxon>Sar</taxon>
        <taxon>Alveolata</taxon>
        <taxon>Apicomplexa</taxon>
        <taxon>Aconoidasida</taxon>
        <taxon>Haemosporida</taxon>
        <taxon>Plasmodiidae</taxon>
        <taxon>Plasmodium</taxon>
        <taxon>Plasmodium (Haemamoeba)</taxon>
    </lineage>
</organism>
<dbReference type="RefSeq" id="XP_028533531.1">
    <property type="nucleotide sequence ID" value="XM_028677108.1"/>
</dbReference>
<evidence type="ECO:0000259" key="2">
    <source>
        <dbReference type="Pfam" id="PF18638"/>
    </source>
</evidence>
<dbReference type="OrthoDB" id="391240at2759"/>
<dbReference type="Proteomes" id="UP000220158">
    <property type="component" value="Chromosome 10"/>
</dbReference>
<name>A0A1J1H6H7_PLARL</name>
<proteinExistence type="predicted"/>
<evidence type="ECO:0000313" key="4">
    <source>
        <dbReference type="Proteomes" id="UP000220158"/>
    </source>
</evidence>
<gene>
    <name evidence="3" type="primary">PSOP12</name>
    <name evidence="3" type="ORF">PRELSG_1018300</name>
</gene>
<dbReference type="VEuPathDB" id="PlasmoDB:PRELSG_1018300"/>
<keyword evidence="4" id="KW-1185">Reference proteome</keyword>
<feature type="signal peptide" evidence="1">
    <location>
        <begin position="1"/>
        <end position="22"/>
    </location>
</feature>
<accession>A0A1J1H6H7</accession>
<protein>
    <submittedName>
        <fullName evidence="3">Secreted ookinete protein, putative</fullName>
    </submittedName>
</protein>
<dbReference type="OMA" id="KNKNTCF"/>
<dbReference type="GeneID" id="39736649"/>
<dbReference type="InterPro" id="IPR041396">
    <property type="entry name" value="CyRPA"/>
</dbReference>